<keyword evidence="3" id="KW-1185">Reference proteome</keyword>
<dbReference type="InterPro" id="IPR002560">
    <property type="entry name" value="Transposase_DDE"/>
</dbReference>
<sequence length="138" mass="16142">MSLPSPKMLAQLMVKSASWLGKSDQQTIKRICQDSIIAQVYSLVETFTRMIRQQGVNLLDDWLRSCRHCPSKLLQQFGRKIEYDYQAVRAAITSEWSNAQTEGQVTRLKLLKRQMYGRAKLDLLRQRILYRYDNTQIA</sequence>
<dbReference type="Proteomes" id="UP001596106">
    <property type="component" value="Unassembled WGS sequence"/>
</dbReference>
<dbReference type="Pfam" id="PF01610">
    <property type="entry name" value="DDE_Tnp_ISL3"/>
    <property type="match status" value="1"/>
</dbReference>
<dbReference type="InterPro" id="IPR047951">
    <property type="entry name" value="Transpos_ISL3"/>
</dbReference>
<evidence type="ECO:0000313" key="3">
    <source>
        <dbReference type="Proteomes" id="UP001596106"/>
    </source>
</evidence>
<reference evidence="3" key="1">
    <citation type="journal article" date="2019" name="Int. J. Syst. Evol. Microbiol.">
        <title>The Global Catalogue of Microorganisms (GCM) 10K type strain sequencing project: providing services to taxonomists for standard genome sequencing and annotation.</title>
        <authorList>
            <consortium name="The Broad Institute Genomics Platform"/>
            <consortium name="The Broad Institute Genome Sequencing Center for Infectious Disease"/>
            <person name="Wu L."/>
            <person name="Ma J."/>
        </authorList>
    </citation>
    <scope>NUCLEOTIDE SEQUENCE [LARGE SCALE GENOMIC DNA]</scope>
    <source>
        <strain evidence="3">CCUG 55250</strain>
    </source>
</reference>
<accession>A0ABW0I8N7</accession>
<comment type="caution">
    <text evidence="2">The sequence shown here is derived from an EMBL/GenBank/DDBJ whole genome shotgun (WGS) entry which is preliminary data.</text>
</comment>
<gene>
    <name evidence="2" type="ORF">ACFPMF_10340</name>
</gene>
<dbReference type="PANTHER" id="PTHR33498">
    <property type="entry name" value="TRANSPOSASE FOR INSERTION SEQUENCE ELEMENT IS1557"/>
    <property type="match status" value="1"/>
</dbReference>
<proteinExistence type="predicted"/>
<organism evidence="2 3">
    <name type="scientific">Larkinella bovis</name>
    <dbReference type="NCBI Taxonomy" id="683041"/>
    <lineage>
        <taxon>Bacteria</taxon>
        <taxon>Pseudomonadati</taxon>
        <taxon>Bacteroidota</taxon>
        <taxon>Cytophagia</taxon>
        <taxon>Cytophagales</taxon>
        <taxon>Spirosomataceae</taxon>
        <taxon>Larkinella</taxon>
    </lineage>
</organism>
<dbReference type="EMBL" id="JBHSMA010000002">
    <property type="protein sequence ID" value="MFC5409708.1"/>
    <property type="molecule type" value="Genomic_DNA"/>
</dbReference>
<dbReference type="PANTHER" id="PTHR33498:SF1">
    <property type="entry name" value="TRANSPOSASE FOR INSERTION SEQUENCE ELEMENT IS1557"/>
    <property type="match status" value="1"/>
</dbReference>
<name>A0ABW0I8N7_9BACT</name>
<protein>
    <submittedName>
        <fullName evidence="2">Transposase</fullName>
    </submittedName>
</protein>
<evidence type="ECO:0000313" key="2">
    <source>
        <dbReference type="EMBL" id="MFC5409708.1"/>
    </source>
</evidence>
<feature type="domain" description="Transposase IS204/IS1001/IS1096/IS1165 DDE" evidence="1">
    <location>
        <begin position="11"/>
        <end position="128"/>
    </location>
</feature>
<evidence type="ECO:0000259" key="1">
    <source>
        <dbReference type="Pfam" id="PF01610"/>
    </source>
</evidence>